<accession>A0A9N7YE69</accession>
<organism evidence="3 4">
    <name type="scientific">Pleuronectes platessa</name>
    <name type="common">European plaice</name>
    <dbReference type="NCBI Taxonomy" id="8262"/>
    <lineage>
        <taxon>Eukaryota</taxon>
        <taxon>Metazoa</taxon>
        <taxon>Chordata</taxon>
        <taxon>Craniata</taxon>
        <taxon>Vertebrata</taxon>
        <taxon>Euteleostomi</taxon>
        <taxon>Actinopterygii</taxon>
        <taxon>Neopterygii</taxon>
        <taxon>Teleostei</taxon>
        <taxon>Neoteleostei</taxon>
        <taxon>Acanthomorphata</taxon>
        <taxon>Carangaria</taxon>
        <taxon>Pleuronectiformes</taxon>
        <taxon>Pleuronectoidei</taxon>
        <taxon>Pleuronectidae</taxon>
        <taxon>Pleuronectes</taxon>
    </lineage>
</organism>
<dbReference type="InterPro" id="IPR051186">
    <property type="entry name" value="RRM_HNRPC/RALY_subfam"/>
</dbReference>
<gene>
    <name evidence="3" type="ORF">PLEPLA_LOCUS10349</name>
</gene>
<protein>
    <recommendedName>
        <fullName evidence="5">RNA-binding Raly-like protein</fullName>
    </recommendedName>
</protein>
<dbReference type="PANTHER" id="PTHR13968">
    <property type="entry name" value="HETEROGENEOUS NUCLEAR RIBONUCLEOPROTEIN"/>
    <property type="match status" value="1"/>
</dbReference>
<sequence length="188" mass="21138">MHFFVHSGYEFDYDYYRDDFYSRLFEFHGRVAPPTRAVIPIKRSRLLVPSTRRAKSSLTVRACSSSSSSSSSSSRALHAISSVTAPKLKTDQLVTIKRELSQIKTKIDSLLGRLEKIERQHRCDAEMQRKQEEMCECLHGDALDHSGGEEADGTAEVEAGEMTDGGEDDFEDEGTSDMIENHISDIDN</sequence>
<keyword evidence="4" id="KW-1185">Reference proteome</keyword>
<keyword evidence="1" id="KW-0694">RNA-binding</keyword>
<evidence type="ECO:0008006" key="5">
    <source>
        <dbReference type="Google" id="ProtNLM"/>
    </source>
</evidence>
<name>A0A9N7YE69_PLEPL</name>
<dbReference type="EMBL" id="CADEAL010000582">
    <property type="protein sequence ID" value="CAB1422433.1"/>
    <property type="molecule type" value="Genomic_DNA"/>
</dbReference>
<evidence type="ECO:0000256" key="1">
    <source>
        <dbReference type="ARBA" id="ARBA00022884"/>
    </source>
</evidence>
<dbReference type="GO" id="GO:0003723">
    <property type="term" value="F:RNA binding"/>
    <property type="evidence" value="ECO:0007669"/>
    <property type="project" value="UniProtKB-KW"/>
</dbReference>
<feature type="region of interest" description="Disordered" evidence="2">
    <location>
        <begin position="141"/>
        <end position="188"/>
    </location>
</feature>
<proteinExistence type="predicted"/>
<evidence type="ECO:0000313" key="3">
    <source>
        <dbReference type="EMBL" id="CAB1422433.1"/>
    </source>
</evidence>
<evidence type="ECO:0000313" key="4">
    <source>
        <dbReference type="Proteomes" id="UP001153269"/>
    </source>
</evidence>
<dbReference type="AlphaFoldDB" id="A0A9N7YE69"/>
<comment type="caution">
    <text evidence="3">The sequence shown here is derived from an EMBL/GenBank/DDBJ whole genome shotgun (WGS) entry which is preliminary data.</text>
</comment>
<evidence type="ECO:0000256" key="2">
    <source>
        <dbReference type="SAM" id="MobiDB-lite"/>
    </source>
</evidence>
<dbReference type="PANTHER" id="PTHR13968:SF34">
    <property type="entry name" value="RNA-BINDING RALY-LIKE PROTEIN-RELATED"/>
    <property type="match status" value="1"/>
</dbReference>
<feature type="compositionally biased region" description="Basic and acidic residues" evidence="2">
    <location>
        <begin position="179"/>
        <end position="188"/>
    </location>
</feature>
<feature type="compositionally biased region" description="Acidic residues" evidence="2">
    <location>
        <begin position="149"/>
        <end position="175"/>
    </location>
</feature>
<dbReference type="Proteomes" id="UP001153269">
    <property type="component" value="Unassembled WGS sequence"/>
</dbReference>
<dbReference type="GO" id="GO:0005634">
    <property type="term" value="C:nucleus"/>
    <property type="evidence" value="ECO:0007669"/>
    <property type="project" value="TreeGrafter"/>
</dbReference>
<reference evidence="3" key="1">
    <citation type="submission" date="2020-03" db="EMBL/GenBank/DDBJ databases">
        <authorList>
            <person name="Weist P."/>
        </authorList>
    </citation>
    <scope>NUCLEOTIDE SEQUENCE</scope>
</reference>